<proteinExistence type="predicted"/>
<dbReference type="SUPFAM" id="SSF48452">
    <property type="entry name" value="TPR-like"/>
    <property type="match status" value="1"/>
</dbReference>
<sequence>STQQLQAGANQKETVAKTIEQMEKDTSAQSEMWHWLNLGRLYQSNKQYEKSIEAFGKAEAILDEYEARAEVSMRNVGAGMGSLLFSKGAETYYGKGYERTLMHTLNGLNYAMLGNFEGATVEMRKMEKRQEFWLKESEEKLSETQKKKEEVKGNPNTDQIPAGYSMGEMLQDPDVRAMANNYQDAFSYALSAVVSRISNDTQYSEISQKRAVALSPEASTVFAPSKQKATPDTVDVYVVTFTGQAPVQSIDKIRFPLPSLNYYTVLDLPSLKHPKDDISYVNIYSPLMGESASPRLLKTDKMAYKTLKDELPLEIMKSVVRATTKGVVAKQASDHGGLLGGLAASILMDVTSSTMEQSYRNWEMLPNSGYLSKVSAKKGDTVIVKLGGQEFGVQIPQETKNGSLILVSYLSSQNVEVDHVEY</sequence>
<comment type="caution">
    <text evidence="3">The sequence shown here is derived from an EMBL/GenBank/DDBJ whole genome shotgun (WGS) entry which is preliminary data.</text>
</comment>
<evidence type="ECO:0000313" key="3">
    <source>
        <dbReference type="EMBL" id="DAB36038.1"/>
    </source>
</evidence>
<feature type="repeat" description="TPR" evidence="1">
    <location>
        <begin position="32"/>
        <end position="65"/>
    </location>
</feature>
<dbReference type="STRING" id="366522.GCA_001548055_02478"/>
<feature type="compositionally biased region" description="Basic and acidic residues" evidence="2">
    <location>
        <begin position="143"/>
        <end position="152"/>
    </location>
</feature>
<evidence type="ECO:0008006" key="5">
    <source>
        <dbReference type="Google" id="ProtNLM"/>
    </source>
</evidence>
<dbReference type="PROSITE" id="PS50005">
    <property type="entry name" value="TPR"/>
    <property type="match status" value="1"/>
</dbReference>
<dbReference type="InterPro" id="IPR019734">
    <property type="entry name" value="TPR_rpt"/>
</dbReference>
<gene>
    <name evidence="3" type="ORF">CFH80_06945</name>
</gene>
<reference evidence="3 4" key="1">
    <citation type="journal article" date="2017" name="Front. Microbiol.">
        <title>Comparative Genomic Analysis of the Class Epsilonproteobacteria and Proposed Reclassification to Epsilonbacteraeota (phyl. nov.).</title>
        <authorList>
            <person name="Waite D.W."/>
            <person name="Vanwonterghem I."/>
            <person name="Rinke C."/>
            <person name="Parks D.H."/>
            <person name="Zhang Y."/>
            <person name="Takai K."/>
            <person name="Sievert S.M."/>
            <person name="Simon J."/>
            <person name="Campbell B.J."/>
            <person name="Hanson T.E."/>
            <person name="Woyke T."/>
            <person name="Klotz M.G."/>
            <person name="Hugenholtz P."/>
        </authorList>
    </citation>
    <scope>NUCLEOTIDE SEQUENCE [LARGE SCALE GENOMIC DNA]</scope>
    <source>
        <strain evidence="3">UBA11420</strain>
    </source>
</reference>
<name>A0A2D3W6K3_9BACT</name>
<dbReference type="InterPro" id="IPR011990">
    <property type="entry name" value="TPR-like_helical_dom_sf"/>
</dbReference>
<dbReference type="Proteomes" id="UP000231638">
    <property type="component" value="Unassembled WGS sequence"/>
</dbReference>
<feature type="non-terminal residue" evidence="3">
    <location>
        <position position="1"/>
    </location>
</feature>
<accession>A0A2D3W6K3</accession>
<evidence type="ECO:0000256" key="2">
    <source>
        <dbReference type="SAM" id="MobiDB-lite"/>
    </source>
</evidence>
<organism evidence="3 4">
    <name type="scientific">Sulfurospirillum cavolei</name>
    <dbReference type="NCBI Taxonomy" id="366522"/>
    <lineage>
        <taxon>Bacteria</taxon>
        <taxon>Pseudomonadati</taxon>
        <taxon>Campylobacterota</taxon>
        <taxon>Epsilonproteobacteria</taxon>
        <taxon>Campylobacterales</taxon>
        <taxon>Sulfurospirillaceae</taxon>
        <taxon>Sulfurospirillum</taxon>
    </lineage>
</organism>
<dbReference type="EMBL" id="DLUG01000183">
    <property type="protein sequence ID" value="DAB36038.1"/>
    <property type="molecule type" value="Genomic_DNA"/>
</dbReference>
<feature type="region of interest" description="Disordered" evidence="2">
    <location>
        <begin position="143"/>
        <end position="165"/>
    </location>
</feature>
<keyword evidence="1" id="KW-0802">TPR repeat</keyword>
<evidence type="ECO:0000313" key="4">
    <source>
        <dbReference type="Proteomes" id="UP000231638"/>
    </source>
</evidence>
<dbReference type="AlphaFoldDB" id="A0A2D3W6K3"/>
<evidence type="ECO:0000256" key="1">
    <source>
        <dbReference type="PROSITE-ProRule" id="PRU00339"/>
    </source>
</evidence>
<protein>
    <recommendedName>
        <fullName evidence="5">Tetratricopeptide repeat protein</fullName>
    </recommendedName>
</protein>